<dbReference type="AlphaFoldDB" id="A0A921Z9M9"/>
<name>A0A921Z9M9_MANSE</name>
<reference evidence="2" key="1">
    <citation type="journal article" date="2016" name="Insect Biochem. Mol. Biol.">
        <title>Multifaceted biological insights from a draft genome sequence of the tobacco hornworm moth, Manduca sexta.</title>
        <authorList>
            <person name="Kanost M.R."/>
            <person name="Arrese E.L."/>
            <person name="Cao X."/>
            <person name="Chen Y.R."/>
            <person name="Chellapilla S."/>
            <person name="Goldsmith M.R."/>
            <person name="Grosse-Wilde E."/>
            <person name="Heckel D.G."/>
            <person name="Herndon N."/>
            <person name="Jiang H."/>
            <person name="Papanicolaou A."/>
            <person name="Qu J."/>
            <person name="Soulages J.L."/>
            <person name="Vogel H."/>
            <person name="Walters J."/>
            <person name="Waterhouse R.M."/>
            <person name="Ahn S.J."/>
            <person name="Almeida F.C."/>
            <person name="An C."/>
            <person name="Aqrawi P."/>
            <person name="Bretschneider A."/>
            <person name="Bryant W.B."/>
            <person name="Bucks S."/>
            <person name="Chao H."/>
            <person name="Chevignon G."/>
            <person name="Christen J.M."/>
            <person name="Clarke D.F."/>
            <person name="Dittmer N.T."/>
            <person name="Ferguson L.C.F."/>
            <person name="Garavelou S."/>
            <person name="Gordon K.H.J."/>
            <person name="Gunaratna R.T."/>
            <person name="Han Y."/>
            <person name="Hauser F."/>
            <person name="He Y."/>
            <person name="Heidel-Fischer H."/>
            <person name="Hirsh A."/>
            <person name="Hu Y."/>
            <person name="Jiang H."/>
            <person name="Kalra D."/>
            <person name="Klinner C."/>
            <person name="Konig C."/>
            <person name="Kovar C."/>
            <person name="Kroll A.R."/>
            <person name="Kuwar S.S."/>
            <person name="Lee S.L."/>
            <person name="Lehman R."/>
            <person name="Li K."/>
            <person name="Li Z."/>
            <person name="Liang H."/>
            <person name="Lovelace S."/>
            <person name="Lu Z."/>
            <person name="Mansfield J.H."/>
            <person name="McCulloch K.J."/>
            <person name="Mathew T."/>
            <person name="Morton B."/>
            <person name="Muzny D.M."/>
            <person name="Neunemann D."/>
            <person name="Ongeri F."/>
            <person name="Pauchet Y."/>
            <person name="Pu L.L."/>
            <person name="Pyrousis I."/>
            <person name="Rao X.J."/>
            <person name="Redding A."/>
            <person name="Roesel C."/>
            <person name="Sanchez-Gracia A."/>
            <person name="Schaack S."/>
            <person name="Shukla A."/>
            <person name="Tetreau G."/>
            <person name="Wang Y."/>
            <person name="Xiong G.H."/>
            <person name="Traut W."/>
            <person name="Walsh T.K."/>
            <person name="Worley K.C."/>
            <person name="Wu D."/>
            <person name="Wu W."/>
            <person name="Wu Y.Q."/>
            <person name="Zhang X."/>
            <person name="Zou Z."/>
            <person name="Zucker H."/>
            <person name="Briscoe A.D."/>
            <person name="Burmester T."/>
            <person name="Clem R.J."/>
            <person name="Feyereisen R."/>
            <person name="Grimmelikhuijzen C.J.P."/>
            <person name="Hamodrakas S.J."/>
            <person name="Hansson B.S."/>
            <person name="Huguet E."/>
            <person name="Jermiin L.S."/>
            <person name="Lan Q."/>
            <person name="Lehman H.K."/>
            <person name="Lorenzen M."/>
            <person name="Merzendorfer H."/>
            <person name="Michalopoulos I."/>
            <person name="Morton D.B."/>
            <person name="Muthukrishnan S."/>
            <person name="Oakeshott J.G."/>
            <person name="Palmer W."/>
            <person name="Park Y."/>
            <person name="Passarelli A.L."/>
            <person name="Rozas J."/>
            <person name="Schwartz L.M."/>
            <person name="Smith W."/>
            <person name="Southgate A."/>
            <person name="Vilcinskas A."/>
            <person name="Vogt R."/>
            <person name="Wang P."/>
            <person name="Werren J."/>
            <person name="Yu X.Q."/>
            <person name="Zhou J.J."/>
            <person name="Brown S.J."/>
            <person name="Scherer S.E."/>
            <person name="Richards S."/>
            <person name="Blissard G.W."/>
        </authorList>
    </citation>
    <scope>NUCLEOTIDE SEQUENCE</scope>
</reference>
<feature type="compositionally biased region" description="Acidic residues" evidence="1">
    <location>
        <begin position="42"/>
        <end position="54"/>
    </location>
</feature>
<feature type="region of interest" description="Disordered" evidence="1">
    <location>
        <begin position="148"/>
        <end position="170"/>
    </location>
</feature>
<feature type="compositionally biased region" description="Low complexity" evidence="1">
    <location>
        <begin position="159"/>
        <end position="170"/>
    </location>
</feature>
<organism evidence="2 3">
    <name type="scientific">Manduca sexta</name>
    <name type="common">Tobacco hawkmoth</name>
    <name type="synonym">Tobacco hornworm</name>
    <dbReference type="NCBI Taxonomy" id="7130"/>
    <lineage>
        <taxon>Eukaryota</taxon>
        <taxon>Metazoa</taxon>
        <taxon>Ecdysozoa</taxon>
        <taxon>Arthropoda</taxon>
        <taxon>Hexapoda</taxon>
        <taxon>Insecta</taxon>
        <taxon>Pterygota</taxon>
        <taxon>Neoptera</taxon>
        <taxon>Endopterygota</taxon>
        <taxon>Lepidoptera</taxon>
        <taxon>Glossata</taxon>
        <taxon>Ditrysia</taxon>
        <taxon>Bombycoidea</taxon>
        <taxon>Sphingidae</taxon>
        <taxon>Sphinginae</taxon>
        <taxon>Sphingini</taxon>
        <taxon>Manduca</taxon>
    </lineage>
</organism>
<protein>
    <submittedName>
        <fullName evidence="2">Uncharacterized protein</fullName>
    </submittedName>
</protein>
<gene>
    <name evidence="2" type="ORF">O3G_MSEX008398</name>
</gene>
<sequence length="253" mass="27848">MTTTASYATEWNLESSISRRSSTETVFSIQDRETDIARDTSDTEPFETDGEGIEYEPVTASEHEAPIEETSAASEDEIIKTEVIEVAIGDDGDLQLADSEFTDQNESDTVYRRHVYLRCAHCDGKNTNPVYRYCYKCFIMRKNFFPPRPRRNRKKSKGKSSASSTTTSVTCSIGGLSQGTDVGYYSGATALTGGSSQAEPRAALKRRASSDLSHSSKKPRCPSDSGTEVGTDTDDEPVQPLMKTFHQGAYLVE</sequence>
<comment type="caution">
    <text evidence="2">The sequence shown here is derived from an EMBL/GenBank/DDBJ whole genome shotgun (WGS) entry which is preliminary data.</text>
</comment>
<reference evidence="2" key="2">
    <citation type="submission" date="2020-12" db="EMBL/GenBank/DDBJ databases">
        <authorList>
            <person name="Kanost M."/>
        </authorList>
    </citation>
    <scope>NUCLEOTIDE SEQUENCE</scope>
</reference>
<keyword evidence="3" id="KW-1185">Reference proteome</keyword>
<feature type="compositionally biased region" description="Polar residues" evidence="1">
    <location>
        <begin position="1"/>
        <end position="13"/>
    </location>
</feature>
<accession>A0A921Z9M9</accession>
<feature type="compositionally biased region" description="Low complexity" evidence="1">
    <location>
        <begin position="14"/>
        <end position="25"/>
    </location>
</feature>
<evidence type="ECO:0000313" key="3">
    <source>
        <dbReference type="Proteomes" id="UP000791440"/>
    </source>
</evidence>
<evidence type="ECO:0000313" key="2">
    <source>
        <dbReference type="EMBL" id="KAG6453928.1"/>
    </source>
</evidence>
<feature type="region of interest" description="Disordered" evidence="1">
    <location>
        <begin position="1"/>
        <end position="73"/>
    </location>
</feature>
<feature type="compositionally biased region" description="Basic residues" evidence="1">
    <location>
        <begin position="148"/>
        <end position="158"/>
    </location>
</feature>
<dbReference type="Proteomes" id="UP000791440">
    <property type="component" value="Unassembled WGS sequence"/>
</dbReference>
<feature type="compositionally biased region" description="Basic and acidic residues" evidence="1">
    <location>
        <begin position="30"/>
        <end position="41"/>
    </location>
</feature>
<dbReference type="EMBL" id="JH668453">
    <property type="protein sequence ID" value="KAG6453928.1"/>
    <property type="molecule type" value="Genomic_DNA"/>
</dbReference>
<proteinExistence type="predicted"/>
<feature type="region of interest" description="Disordered" evidence="1">
    <location>
        <begin position="191"/>
        <end position="253"/>
    </location>
</feature>
<evidence type="ECO:0000256" key="1">
    <source>
        <dbReference type="SAM" id="MobiDB-lite"/>
    </source>
</evidence>